<dbReference type="PANTHER" id="PTHR35807">
    <property type="entry name" value="TRANSCRIPTIONAL REGULATOR REDD-RELATED"/>
    <property type="match status" value="1"/>
</dbReference>
<name>A0ABW6VIJ6_MICFU</name>
<evidence type="ECO:0000313" key="2">
    <source>
        <dbReference type="EMBL" id="MFF4779172.1"/>
    </source>
</evidence>
<feature type="region of interest" description="Disordered" evidence="1">
    <location>
        <begin position="49"/>
        <end position="78"/>
    </location>
</feature>
<evidence type="ECO:0000256" key="1">
    <source>
        <dbReference type="SAM" id="MobiDB-lite"/>
    </source>
</evidence>
<dbReference type="EMBL" id="JBIAXI010000044">
    <property type="protein sequence ID" value="MFF4779172.1"/>
    <property type="molecule type" value="Genomic_DNA"/>
</dbReference>
<accession>A0ABW6VIJ6</accession>
<dbReference type="InterPro" id="IPR051677">
    <property type="entry name" value="AfsR-DnrI-RedD_regulator"/>
</dbReference>
<keyword evidence="3" id="KW-1185">Reference proteome</keyword>
<evidence type="ECO:0000313" key="3">
    <source>
        <dbReference type="Proteomes" id="UP001602119"/>
    </source>
</evidence>
<reference evidence="2 3" key="1">
    <citation type="submission" date="2024-10" db="EMBL/GenBank/DDBJ databases">
        <title>The Natural Products Discovery Center: Release of the First 8490 Sequenced Strains for Exploring Actinobacteria Biosynthetic Diversity.</title>
        <authorList>
            <person name="Kalkreuter E."/>
            <person name="Kautsar S.A."/>
            <person name="Yang D."/>
            <person name="Bader C.D."/>
            <person name="Teijaro C.N."/>
            <person name="Fluegel L."/>
            <person name="Davis C.M."/>
            <person name="Simpson J.R."/>
            <person name="Lauterbach L."/>
            <person name="Steele A.D."/>
            <person name="Gui C."/>
            <person name="Meng S."/>
            <person name="Li G."/>
            <person name="Viehrig K."/>
            <person name="Ye F."/>
            <person name="Su P."/>
            <person name="Kiefer A.F."/>
            <person name="Nichols A."/>
            <person name="Cepeda A.J."/>
            <person name="Yan W."/>
            <person name="Fan B."/>
            <person name="Jiang Y."/>
            <person name="Adhikari A."/>
            <person name="Zheng C.-J."/>
            <person name="Schuster L."/>
            <person name="Cowan T.M."/>
            <person name="Smanski M.J."/>
            <person name="Chevrette M.G."/>
            <person name="De Carvalho L.P.S."/>
            <person name="Shen B."/>
        </authorList>
    </citation>
    <scope>NUCLEOTIDE SEQUENCE [LARGE SCALE GENOMIC DNA]</scope>
    <source>
        <strain evidence="2 3">NPDC001281</strain>
    </source>
</reference>
<dbReference type="Proteomes" id="UP001602119">
    <property type="component" value="Unassembled WGS sequence"/>
</dbReference>
<sequence length="130" mass="13462">MHVGILGTLEITRGGVPVPLTAPKQRALLALLVLCADQTVPAERLVDELWGATPPPAGPAPAPRRAPGPTPPSAAAATRAATTTAWAGLLSADCPHLFYSTSADNLSSQRVAGRLGLRAIGRLWKLTKES</sequence>
<dbReference type="Gene3D" id="1.10.10.10">
    <property type="entry name" value="Winged helix-like DNA-binding domain superfamily/Winged helix DNA-binding domain"/>
    <property type="match status" value="1"/>
</dbReference>
<dbReference type="RefSeq" id="WP_387347884.1">
    <property type="nucleotide sequence ID" value="NZ_JBIAXI010000044.1"/>
</dbReference>
<feature type="compositionally biased region" description="Pro residues" evidence="1">
    <location>
        <begin position="53"/>
        <end position="72"/>
    </location>
</feature>
<dbReference type="SUPFAM" id="SSF46894">
    <property type="entry name" value="C-terminal effector domain of the bipartite response regulators"/>
    <property type="match status" value="1"/>
</dbReference>
<dbReference type="InterPro" id="IPR016032">
    <property type="entry name" value="Sig_transdc_resp-reg_C-effctor"/>
</dbReference>
<dbReference type="PANTHER" id="PTHR35807:SF1">
    <property type="entry name" value="TRANSCRIPTIONAL REGULATOR REDD"/>
    <property type="match status" value="1"/>
</dbReference>
<comment type="caution">
    <text evidence="2">The sequence shown here is derived from an EMBL/GenBank/DDBJ whole genome shotgun (WGS) entry which is preliminary data.</text>
</comment>
<gene>
    <name evidence="2" type="ORF">ACFY05_40780</name>
</gene>
<organism evidence="2 3">
    <name type="scientific">Microtetraspora fusca</name>
    <dbReference type="NCBI Taxonomy" id="1997"/>
    <lineage>
        <taxon>Bacteria</taxon>
        <taxon>Bacillati</taxon>
        <taxon>Actinomycetota</taxon>
        <taxon>Actinomycetes</taxon>
        <taxon>Streptosporangiales</taxon>
        <taxon>Streptosporangiaceae</taxon>
        <taxon>Microtetraspora</taxon>
    </lineage>
</organism>
<evidence type="ECO:0008006" key="4">
    <source>
        <dbReference type="Google" id="ProtNLM"/>
    </source>
</evidence>
<dbReference type="InterPro" id="IPR036388">
    <property type="entry name" value="WH-like_DNA-bd_sf"/>
</dbReference>
<proteinExistence type="predicted"/>
<protein>
    <recommendedName>
        <fullName evidence="4">OmpR/PhoB-type domain-containing protein</fullName>
    </recommendedName>
</protein>